<dbReference type="InterPro" id="IPR009057">
    <property type="entry name" value="Homeodomain-like_sf"/>
</dbReference>
<dbReference type="PANTHER" id="PTHR45614">
    <property type="entry name" value="MYB PROTEIN-RELATED"/>
    <property type="match status" value="1"/>
</dbReference>
<dbReference type="GO" id="GO:0005634">
    <property type="term" value="C:nucleus"/>
    <property type="evidence" value="ECO:0007669"/>
    <property type="project" value="TreeGrafter"/>
</dbReference>
<dbReference type="PROSITE" id="PS50090">
    <property type="entry name" value="MYB_LIKE"/>
    <property type="match status" value="2"/>
</dbReference>
<proteinExistence type="predicted"/>
<dbReference type="AlphaFoldDB" id="A0AAE1C4F1"/>
<organism evidence="4 5">
    <name type="scientific">Recurvomyces mirabilis</name>
    <dbReference type="NCBI Taxonomy" id="574656"/>
    <lineage>
        <taxon>Eukaryota</taxon>
        <taxon>Fungi</taxon>
        <taxon>Dikarya</taxon>
        <taxon>Ascomycota</taxon>
        <taxon>Pezizomycotina</taxon>
        <taxon>Dothideomycetes</taxon>
        <taxon>Dothideomycetidae</taxon>
        <taxon>Mycosphaerellales</taxon>
        <taxon>Teratosphaeriaceae</taxon>
        <taxon>Recurvomyces</taxon>
    </lineage>
</organism>
<feature type="region of interest" description="Disordered" evidence="1">
    <location>
        <begin position="211"/>
        <end position="232"/>
    </location>
</feature>
<dbReference type="Proteomes" id="UP001274830">
    <property type="component" value="Unassembled WGS sequence"/>
</dbReference>
<comment type="caution">
    <text evidence="4">The sequence shown here is derived from an EMBL/GenBank/DDBJ whole genome shotgun (WGS) entry which is preliminary data.</text>
</comment>
<dbReference type="Pfam" id="PF13921">
    <property type="entry name" value="Myb_DNA-bind_6"/>
    <property type="match status" value="1"/>
</dbReference>
<accession>A0AAE1C4F1</accession>
<feature type="domain" description="Myb-like" evidence="2">
    <location>
        <begin position="154"/>
        <end position="203"/>
    </location>
</feature>
<gene>
    <name evidence="4" type="primary">MYB3R-5</name>
    <name evidence="4" type="ORF">LTR78_002622</name>
</gene>
<dbReference type="PROSITE" id="PS51294">
    <property type="entry name" value="HTH_MYB"/>
    <property type="match status" value="2"/>
</dbReference>
<dbReference type="CDD" id="cd00167">
    <property type="entry name" value="SANT"/>
    <property type="match status" value="1"/>
</dbReference>
<dbReference type="Pfam" id="PF00249">
    <property type="entry name" value="Myb_DNA-binding"/>
    <property type="match status" value="1"/>
</dbReference>
<dbReference type="GO" id="GO:0000981">
    <property type="term" value="F:DNA-binding transcription factor activity, RNA polymerase II-specific"/>
    <property type="evidence" value="ECO:0007669"/>
    <property type="project" value="TreeGrafter"/>
</dbReference>
<dbReference type="SMART" id="SM00717">
    <property type="entry name" value="SANT"/>
    <property type="match status" value="2"/>
</dbReference>
<feature type="domain" description="HTH myb-type" evidence="3">
    <location>
        <begin position="52"/>
        <end position="100"/>
    </location>
</feature>
<evidence type="ECO:0000313" key="4">
    <source>
        <dbReference type="EMBL" id="KAK3677772.1"/>
    </source>
</evidence>
<reference evidence="4" key="1">
    <citation type="submission" date="2023-07" db="EMBL/GenBank/DDBJ databases">
        <title>Black Yeasts Isolated from many extreme environments.</title>
        <authorList>
            <person name="Coleine C."/>
            <person name="Stajich J.E."/>
            <person name="Selbmann L."/>
        </authorList>
    </citation>
    <scope>NUCLEOTIDE SEQUENCE</scope>
    <source>
        <strain evidence="4">CCFEE 5485</strain>
    </source>
</reference>
<dbReference type="InterPro" id="IPR017930">
    <property type="entry name" value="Myb_dom"/>
</dbReference>
<dbReference type="InterPro" id="IPR050560">
    <property type="entry name" value="MYB_TF"/>
</dbReference>
<dbReference type="Gene3D" id="1.10.10.60">
    <property type="entry name" value="Homeodomain-like"/>
    <property type="match status" value="2"/>
</dbReference>
<dbReference type="SUPFAM" id="SSF46689">
    <property type="entry name" value="Homeodomain-like"/>
    <property type="match status" value="2"/>
</dbReference>
<dbReference type="GO" id="GO:0000978">
    <property type="term" value="F:RNA polymerase II cis-regulatory region sequence-specific DNA binding"/>
    <property type="evidence" value="ECO:0007669"/>
    <property type="project" value="TreeGrafter"/>
</dbReference>
<feature type="domain" description="Myb-like" evidence="2">
    <location>
        <begin position="52"/>
        <end position="96"/>
    </location>
</feature>
<evidence type="ECO:0000313" key="5">
    <source>
        <dbReference type="Proteomes" id="UP001274830"/>
    </source>
</evidence>
<feature type="domain" description="HTH myb-type" evidence="3">
    <location>
        <begin position="154"/>
        <end position="207"/>
    </location>
</feature>
<dbReference type="EMBL" id="JAUTXT010000006">
    <property type="protein sequence ID" value="KAK3677772.1"/>
    <property type="molecule type" value="Genomic_DNA"/>
</dbReference>
<keyword evidence="5" id="KW-1185">Reference proteome</keyword>
<protein>
    <submittedName>
        <fullName evidence="4">Transcription factor myb3r-5</fullName>
    </submittedName>
</protein>
<evidence type="ECO:0000256" key="1">
    <source>
        <dbReference type="SAM" id="MobiDB-lite"/>
    </source>
</evidence>
<dbReference type="InterPro" id="IPR001005">
    <property type="entry name" value="SANT/Myb"/>
</dbReference>
<sequence>MLLSTLSSYAHACHSGIYHVSRNPLLPNAPFNAKPLIRYFRESKGFWENQFRKPWTEKDNERLIQLRRGGNSPSTIAPHFPGRTVVAIRSHWSILLKRDSELGRFRLGTPWTEEDRSMVLAMRKAGKSIVEIQPNFPGRSRASFWGLFSREATDPDSKKGKYQPKEDAELLELRREEGQKWAQIAKMLSRSTSSVVGRYQNLIQREAARLRSDSPALSNKVNAPHAPPERRPRWLLKDDERMIELGKNGLSSLHIGALLDHPRSASSVRLRRARLRQSPWLSRIDRQASRSS</sequence>
<name>A0AAE1C4F1_9PEZI</name>
<evidence type="ECO:0000259" key="3">
    <source>
        <dbReference type="PROSITE" id="PS51294"/>
    </source>
</evidence>
<evidence type="ECO:0000259" key="2">
    <source>
        <dbReference type="PROSITE" id="PS50090"/>
    </source>
</evidence>